<comment type="caution">
    <text evidence="2">The sequence shown here is derived from an EMBL/GenBank/DDBJ whole genome shotgun (WGS) entry which is preliminary data.</text>
</comment>
<dbReference type="InterPro" id="IPR038461">
    <property type="entry name" value="Schlafen_AlbA_2_dom_sf"/>
</dbReference>
<accession>A0A6S7GTV9</accession>
<dbReference type="PANTHER" id="PTHR12155:SF30">
    <property type="entry name" value="PROTEIN SLFN14"/>
    <property type="match status" value="1"/>
</dbReference>
<proteinExistence type="predicted"/>
<dbReference type="AlphaFoldDB" id="A0A6S7GTV9"/>
<dbReference type="EMBL" id="CACRXK020001486">
    <property type="protein sequence ID" value="CAB3989427.1"/>
    <property type="molecule type" value="Genomic_DNA"/>
</dbReference>
<dbReference type="InterPro" id="IPR007421">
    <property type="entry name" value="Schlafen_AlbA_2_dom"/>
</dbReference>
<dbReference type="Gene3D" id="3.30.950.30">
    <property type="entry name" value="Schlafen, AAA domain"/>
    <property type="match status" value="1"/>
</dbReference>
<dbReference type="InterPro" id="IPR029684">
    <property type="entry name" value="Schlafen"/>
</dbReference>
<protein>
    <submittedName>
        <fullName evidence="2">Schlafen family member 13-like</fullName>
    </submittedName>
</protein>
<dbReference type="Proteomes" id="UP001152795">
    <property type="component" value="Unassembled WGS sequence"/>
</dbReference>
<evidence type="ECO:0000259" key="1">
    <source>
        <dbReference type="Pfam" id="PF04326"/>
    </source>
</evidence>
<dbReference type="PANTHER" id="PTHR12155">
    <property type="entry name" value="SCHLAFEN"/>
    <property type="match status" value="1"/>
</dbReference>
<organism evidence="2 3">
    <name type="scientific">Paramuricea clavata</name>
    <name type="common">Red gorgonian</name>
    <name type="synonym">Violescent sea-whip</name>
    <dbReference type="NCBI Taxonomy" id="317549"/>
    <lineage>
        <taxon>Eukaryota</taxon>
        <taxon>Metazoa</taxon>
        <taxon>Cnidaria</taxon>
        <taxon>Anthozoa</taxon>
        <taxon>Octocorallia</taxon>
        <taxon>Malacalcyonacea</taxon>
        <taxon>Plexauridae</taxon>
        <taxon>Paramuricea</taxon>
    </lineage>
</organism>
<evidence type="ECO:0000313" key="3">
    <source>
        <dbReference type="Proteomes" id="UP001152795"/>
    </source>
</evidence>
<evidence type="ECO:0000313" key="2">
    <source>
        <dbReference type="EMBL" id="CAB3989427.1"/>
    </source>
</evidence>
<dbReference type="OrthoDB" id="6140382at2759"/>
<dbReference type="Pfam" id="PF04326">
    <property type="entry name" value="SLFN_AlbA_2"/>
    <property type="match status" value="1"/>
</dbReference>
<reference evidence="2" key="1">
    <citation type="submission" date="2020-04" db="EMBL/GenBank/DDBJ databases">
        <authorList>
            <person name="Alioto T."/>
            <person name="Alioto T."/>
            <person name="Gomez Garrido J."/>
        </authorList>
    </citation>
    <scope>NUCLEOTIDE SEQUENCE</scope>
    <source>
        <strain evidence="2">A484AB</strain>
    </source>
</reference>
<gene>
    <name evidence="2" type="ORF">PACLA_8A040098</name>
</gene>
<feature type="domain" description="Schlafen AlbA-2" evidence="1">
    <location>
        <begin position="195"/>
        <end position="262"/>
    </location>
</feature>
<name>A0A6S7GTV9_PARCT</name>
<keyword evidence="3" id="KW-1185">Reference proteome</keyword>
<sequence>MKRCVDETSHSVSFCKFESISADRKYKEQKLNEIIAAICAMLNSNGGKVILHNECECEKVKRLPPLVIRILEQSLVSIIGTHQTVSKIDFKEDKQRQSIVILIQKADFLVTANYNLYLPSQSQVILVSPVEQLTKVKDDIICRKVGPQADQLGSHWKIFCKDTNCDLQDSKNVQLKHLKAVASKRATLADRMTGKGNKFTCYVSAFANHNGGHIYYGIRDDGVVEGELIPNEQDKNEITKKVEKAIKKLIWPEKIGQPKRGEQWEIFFEPVVDKNSKAIPLTVVIVIYIALCLGGVFTEEPECYEMVEGKVKKMSFATWKKRVLQLDDVGIPVAVQRIEWGSSATERHCSKAREVLMTAINNGKWKMFSKYAKLFENKYPEVEVKLMVLSRRLIVSYRQGCLRTARLLLIDYHQLLPKANELLIFEVIYLYLKAALKRVTGDCQAAGEILKDALLKTDQLSPGIVTAATLSFAAMNQDSALNEDGPSPADLSIKVLEHLRYAPRSKIQVDIEQKAYISLATFHLGYHLSGKIIENDVNHLRLEKATSSIMALNKSVCSGYSLSRYREVQFNLVQSTLYYRYAQVKPEKNEEFLEEAFQFSKKAQYIARASNFDEMVTWANVSAALCTEKLVLASLVKIDRVKKIYVPVSKK</sequence>